<feature type="transmembrane region" description="Helical" evidence="6">
    <location>
        <begin position="21"/>
        <end position="44"/>
    </location>
</feature>
<protein>
    <submittedName>
        <fullName evidence="8">MFS transporter</fullName>
    </submittedName>
</protein>
<evidence type="ECO:0000256" key="3">
    <source>
        <dbReference type="ARBA" id="ARBA00022692"/>
    </source>
</evidence>
<evidence type="ECO:0000256" key="4">
    <source>
        <dbReference type="ARBA" id="ARBA00022989"/>
    </source>
</evidence>
<feature type="transmembrane region" description="Helical" evidence="6">
    <location>
        <begin position="294"/>
        <end position="315"/>
    </location>
</feature>
<dbReference type="PANTHER" id="PTHR43385:SF1">
    <property type="entry name" value="RIBOFLAVIN TRANSPORTER RIBJ"/>
    <property type="match status" value="1"/>
</dbReference>
<feature type="transmembrane region" description="Helical" evidence="6">
    <location>
        <begin position="91"/>
        <end position="111"/>
    </location>
</feature>
<accession>A0ABP3EKK7</accession>
<keyword evidence="2" id="KW-0813">Transport</keyword>
<dbReference type="EMBL" id="BAAAGX010000027">
    <property type="protein sequence ID" value="GAA0267174.1"/>
    <property type="molecule type" value="Genomic_DNA"/>
</dbReference>
<evidence type="ECO:0000313" key="9">
    <source>
        <dbReference type="Proteomes" id="UP001500967"/>
    </source>
</evidence>
<dbReference type="PANTHER" id="PTHR43385">
    <property type="entry name" value="RIBOFLAVIN TRANSPORTER RIBJ"/>
    <property type="match status" value="1"/>
</dbReference>
<feature type="transmembrane region" description="Helical" evidence="6">
    <location>
        <begin position="385"/>
        <end position="405"/>
    </location>
</feature>
<feature type="transmembrane region" description="Helical" evidence="6">
    <location>
        <begin position="266"/>
        <end position="285"/>
    </location>
</feature>
<dbReference type="PROSITE" id="PS50850">
    <property type="entry name" value="MFS"/>
    <property type="match status" value="1"/>
</dbReference>
<sequence>MTQRSARPSTTAPSTMPTGRALGWALGVLCLTEIVSWGVLYYAFPVLAAGITTNTGWSTPTITAAFSAALVVSALAGIVVGRIMHRHGPRWLMTGGSLLAVSAVVLIASAPSLPIFVAGWLLAGLAMSCVLYAPAFAAVTVWFGPRRLRALTAITLVAGLASTVFAPLTAALDTHLSWRGTYLVLAVVLAVLTVPTHYFGLRPAWPPASPRPVENESSADPADVRPVHWPQFWLLATAFTINTVCLYATVINLVPLLHDRGYNSTAASWALGIGGVGQVLGRLGYATLTRRTGLTLRTAAIFAGAAITTGLFALLPGPYLVLLFVALIAGNARGLATLLSATAVSDRWGTARYARLNGLFHAPQMLASALAPFLGAWLAGVLGGYPIAFGALAIVGAVAVAAATFSGSRRTAER</sequence>
<keyword evidence="5 6" id="KW-0472">Membrane</keyword>
<dbReference type="Pfam" id="PF07690">
    <property type="entry name" value="MFS_1"/>
    <property type="match status" value="1"/>
</dbReference>
<comment type="caution">
    <text evidence="8">The sequence shown here is derived from an EMBL/GenBank/DDBJ whole genome shotgun (WGS) entry which is preliminary data.</text>
</comment>
<keyword evidence="4 6" id="KW-1133">Transmembrane helix</keyword>
<evidence type="ECO:0000256" key="5">
    <source>
        <dbReference type="ARBA" id="ARBA00023136"/>
    </source>
</evidence>
<dbReference type="InterPro" id="IPR011701">
    <property type="entry name" value="MFS"/>
</dbReference>
<gene>
    <name evidence="8" type="ORF">GCM10009539_62470</name>
</gene>
<feature type="transmembrane region" description="Helical" evidence="6">
    <location>
        <begin position="117"/>
        <end position="143"/>
    </location>
</feature>
<dbReference type="InterPro" id="IPR036259">
    <property type="entry name" value="MFS_trans_sf"/>
</dbReference>
<reference evidence="9" key="1">
    <citation type="journal article" date="2019" name="Int. J. Syst. Evol. Microbiol.">
        <title>The Global Catalogue of Microorganisms (GCM) 10K type strain sequencing project: providing services to taxonomists for standard genome sequencing and annotation.</title>
        <authorList>
            <consortium name="The Broad Institute Genomics Platform"/>
            <consortium name="The Broad Institute Genome Sequencing Center for Infectious Disease"/>
            <person name="Wu L."/>
            <person name="Ma J."/>
        </authorList>
    </citation>
    <scope>NUCLEOTIDE SEQUENCE [LARGE SCALE GENOMIC DNA]</scope>
    <source>
        <strain evidence="9">JCM 10425</strain>
    </source>
</reference>
<feature type="transmembrane region" description="Helical" evidence="6">
    <location>
        <begin position="64"/>
        <end position="84"/>
    </location>
</feature>
<evidence type="ECO:0000256" key="2">
    <source>
        <dbReference type="ARBA" id="ARBA00022448"/>
    </source>
</evidence>
<dbReference type="CDD" id="cd17355">
    <property type="entry name" value="MFS_YcxA_like"/>
    <property type="match status" value="1"/>
</dbReference>
<dbReference type="InterPro" id="IPR020846">
    <property type="entry name" value="MFS_dom"/>
</dbReference>
<keyword evidence="3 6" id="KW-0812">Transmembrane</keyword>
<dbReference type="Proteomes" id="UP001500967">
    <property type="component" value="Unassembled WGS sequence"/>
</dbReference>
<dbReference type="Gene3D" id="1.20.1250.20">
    <property type="entry name" value="MFS general substrate transporter like domains"/>
    <property type="match status" value="1"/>
</dbReference>
<feature type="transmembrane region" description="Helical" evidence="6">
    <location>
        <begin position="150"/>
        <end position="170"/>
    </location>
</feature>
<feature type="transmembrane region" description="Helical" evidence="6">
    <location>
        <begin position="232"/>
        <end position="254"/>
    </location>
</feature>
<feature type="domain" description="Major facilitator superfamily (MFS) profile" evidence="7">
    <location>
        <begin position="22"/>
        <end position="414"/>
    </location>
</feature>
<proteinExistence type="predicted"/>
<evidence type="ECO:0000256" key="1">
    <source>
        <dbReference type="ARBA" id="ARBA00004651"/>
    </source>
</evidence>
<comment type="subcellular location">
    <subcellularLocation>
        <location evidence="1">Cell membrane</location>
        <topology evidence="1">Multi-pass membrane protein</topology>
    </subcellularLocation>
</comment>
<feature type="transmembrane region" description="Helical" evidence="6">
    <location>
        <begin position="182"/>
        <end position="201"/>
    </location>
</feature>
<keyword evidence="9" id="KW-1185">Reference proteome</keyword>
<dbReference type="InterPro" id="IPR052983">
    <property type="entry name" value="MFS_Riboflavin_Transporter"/>
</dbReference>
<name>A0ABP3EKK7_9ACTN</name>
<organism evidence="8 9">
    <name type="scientific">Cryptosporangium japonicum</name>
    <dbReference type="NCBI Taxonomy" id="80872"/>
    <lineage>
        <taxon>Bacteria</taxon>
        <taxon>Bacillati</taxon>
        <taxon>Actinomycetota</taxon>
        <taxon>Actinomycetes</taxon>
        <taxon>Cryptosporangiales</taxon>
        <taxon>Cryptosporangiaceae</taxon>
        <taxon>Cryptosporangium</taxon>
    </lineage>
</organism>
<evidence type="ECO:0000256" key="6">
    <source>
        <dbReference type="SAM" id="Phobius"/>
    </source>
</evidence>
<feature type="transmembrane region" description="Helical" evidence="6">
    <location>
        <begin position="356"/>
        <end position="379"/>
    </location>
</feature>
<evidence type="ECO:0000313" key="8">
    <source>
        <dbReference type="EMBL" id="GAA0267174.1"/>
    </source>
</evidence>
<evidence type="ECO:0000259" key="7">
    <source>
        <dbReference type="PROSITE" id="PS50850"/>
    </source>
</evidence>
<dbReference type="SUPFAM" id="SSF103473">
    <property type="entry name" value="MFS general substrate transporter"/>
    <property type="match status" value="1"/>
</dbReference>
<feature type="transmembrane region" description="Helical" evidence="6">
    <location>
        <begin position="321"/>
        <end position="344"/>
    </location>
</feature>